<dbReference type="GO" id="GO:0048729">
    <property type="term" value="P:tissue morphogenesis"/>
    <property type="evidence" value="ECO:0007669"/>
    <property type="project" value="UniProtKB-ARBA"/>
</dbReference>
<accession>A0A1S3K010</accession>
<dbReference type="FunFam" id="2.60.40.60:FF:000104">
    <property type="entry name" value="cadherin-23 isoform X1"/>
    <property type="match status" value="2"/>
</dbReference>
<dbReference type="FunFam" id="2.60.40.60:FF:000020">
    <property type="entry name" value="Dachsous cadherin-related 1b"/>
    <property type="match status" value="5"/>
</dbReference>
<evidence type="ECO:0000256" key="1">
    <source>
        <dbReference type="ARBA" id="ARBA00004251"/>
    </source>
</evidence>
<dbReference type="InterPro" id="IPR002126">
    <property type="entry name" value="Cadherin-like_dom"/>
</dbReference>
<keyword evidence="6 11" id="KW-0106">Calcium</keyword>
<evidence type="ECO:0000256" key="3">
    <source>
        <dbReference type="ARBA" id="ARBA00022692"/>
    </source>
</evidence>
<keyword evidence="10" id="KW-0325">Glycoprotein</keyword>
<dbReference type="Gene3D" id="2.60.40.60">
    <property type="entry name" value="Cadherins"/>
    <property type="match status" value="17"/>
</dbReference>
<dbReference type="Proteomes" id="UP000085678">
    <property type="component" value="Unplaced"/>
</dbReference>
<feature type="domain" description="Cadherin" evidence="13">
    <location>
        <begin position="127"/>
        <end position="238"/>
    </location>
</feature>
<feature type="domain" description="Cadherin" evidence="13">
    <location>
        <begin position="1198"/>
        <end position="1303"/>
    </location>
</feature>
<feature type="domain" description="Cadherin" evidence="13">
    <location>
        <begin position="566"/>
        <end position="673"/>
    </location>
</feature>
<feature type="non-terminal residue" evidence="15">
    <location>
        <position position="1780"/>
    </location>
</feature>
<dbReference type="FunFam" id="2.60.40.60:FF:000033">
    <property type="entry name" value="FAT atypical cadherin 1"/>
    <property type="match status" value="1"/>
</dbReference>
<dbReference type="GO" id="GO:0007156">
    <property type="term" value="P:homophilic cell adhesion via plasma membrane adhesion molecules"/>
    <property type="evidence" value="ECO:0007669"/>
    <property type="project" value="InterPro"/>
</dbReference>
<dbReference type="GO" id="GO:0005509">
    <property type="term" value="F:calcium ion binding"/>
    <property type="evidence" value="ECO:0007669"/>
    <property type="project" value="UniProtKB-UniRule"/>
</dbReference>
<evidence type="ECO:0000256" key="11">
    <source>
        <dbReference type="PROSITE-ProRule" id="PRU00043"/>
    </source>
</evidence>
<feature type="domain" description="Cadherin" evidence="13">
    <location>
        <begin position="353"/>
        <end position="460"/>
    </location>
</feature>
<organism evidence="14 15">
    <name type="scientific">Lingula anatina</name>
    <name type="common">Brachiopod</name>
    <name type="synonym">Lingula unguis</name>
    <dbReference type="NCBI Taxonomy" id="7574"/>
    <lineage>
        <taxon>Eukaryota</taxon>
        <taxon>Metazoa</taxon>
        <taxon>Spiralia</taxon>
        <taxon>Lophotrochozoa</taxon>
        <taxon>Brachiopoda</taxon>
        <taxon>Linguliformea</taxon>
        <taxon>Lingulata</taxon>
        <taxon>Lingulida</taxon>
        <taxon>Linguloidea</taxon>
        <taxon>Lingulidae</taxon>
        <taxon>Lingula</taxon>
    </lineage>
</organism>
<evidence type="ECO:0000256" key="12">
    <source>
        <dbReference type="SAM" id="SignalP"/>
    </source>
</evidence>
<dbReference type="RefSeq" id="XP_013415882.1">
    <property type="nucleotide sequence ID" value="XM_013560428.1"/>
</dbReference>
<feature type="domain" description="Cadherin" evidence="13">
    <location>
        <begin position="1621"/>
        <end position="1729"/>
    </location>
</feature>
<keyword evidence="4 12" id="KW-0732">Signal</keyword>
<dbReference type="PRINTS" id="PR00205">
    <property type="entry name" value="CADHERIN"/>
</dbReference>
<evidence type="ECO:0000256" key="5">
    <source>
        <dbReference type="ARBA" id="ARBA00022737"/>
    </source>
</evidence>
<dbReference type="GO" id="GO:0005886">
    <property type="term" value="C:plasma membrane"/>
    <property type="evidence" value="ECO:0007669"/>
    <property type="project" value="UniProtKB-SubCell"/>
</dbReference>
<dbReference type="PROSITE" id="PS00232">
    <property type="entry name" value="CADHERIN_1"/>
    <property type="match status" value="7"/>
</dbReference>
<keyword evidence="5" id="KW-0677">Repeat</keyword>
<keyword evidence="3" id="KW-0812">Transmembrane</keyword>
<evidence type="ECO:0000256" key="10">
    <source>
        <dbReference type="ARBA" id="ARBA00023180"/>
    </source>
</evidence>
<proteinExistence type="predicted"/>
<dbReference type="InParanoid" id="A0A1S3K010"/>
<dbReference type="FunFam" id="2.60.40.60:FF:000007">
    <property type="entry name" value="Protocadherin alpha 2"/>
    <property type="match status" value="1"/>
</dbReference>
<dbReference type="FunFam" id="2.60.40.60:FF:000011">
    <property type="entry name" value="Cadherin 1"/>
    <property type="match status" value="1"/>
</dbReference>
<comment type="subcellular location">
    <subcellularLocation>
        <location evidence="1">Cell membrane</location>
        <topology evidence="1">Single-pass type I membrane protein</topology>
    </subcellularLocation>
</comment>
<feature type="domain" description="Cadherin" evidence="13">
    <location>
        <begin position="1304"/>
        <end position="1408"/>
    </location>
</feature>
<dbReference type="InterPro" id="IPR015919">
    <property type="entry name" value="Cadherin-like_sf"/>
</dbReference>
<keyword evidence="2" id="KW-1003">Cell membrane</keyword>
<dbReference type="PANTHER" id="PTHR24026:SF137">
    <property type="entry name" value="CADHERIN-RELATED TUMOR SUPPRESSOR"/>
    <property type="match status" value="1"/>
</dbReference>
<evidence type="ECO:0000259" key="13">
    <source>
        <dbReference type="PROSITE" id="PS50268"/>
    </source>
</evidence>
<feature type="domain" description="Cadherin" evidence="13">
    <location>
        <begin position="986"/>
        <end position="1088"/>
    </location>
</feature>
<dbReference type="PANTHER" id="PTHR24026">
    <property type="entry name" value="FAT ATYPICAL CADHERIN-RELATED"/>
    <property type="match status" value="1"/>
</dbReference>
<dbReference type="FunFam" id="2.60.40.60:FF:000005">
    <property type="entry name" value="Protocadherin 9"/>
    <property type="match status" value="1"/>
</dbReference>
<evidence type="ECO:0000313" key="14">
    <source>
        <dbReference type="Proteomes" id="UP000085678"/>
    </source>
</evidence>
<evidence type="ECO:0000256" key="7">
    <source>
        <dbReference type="ARBA" id="ARBA00022889"/>
    </source>
</evidence>
<feature type="domain" description="Cadherin" evidence="13">
    <location>
        <begin position="1532"/>
        <end position="1619"/>
    </location>
</feature>
<dbReference type="OrthoDB" id="6252479at2759"/>
<dbReference type="PROSITE" id="PS50268">
    <property type="entry name" value="CADHERIN_2"/>
    <property type="match status" value="16"/>
</dbReference>
<evidence type="ECO:0000256" key="2">
    <source>
        <dbReference type="ARBA" id="ARBA00022475"/>
    </source>
</evidence>
<feature type="domain" description="Cadherin" evidence="13">
    <location>
        <begin position="1409"/>
        <end position="1517"/>
    </location>
</feature>
<feature type="domain" description="Cadherin" evidence="13">
    <location>
        <begin position="32"/>
        <end position="126"/>
    </location>
</feature>
<dbReference type="FunFam" id="2.60.40.60:FF:000134">
    <property type="entry name" value="protocadherin Fat 4"/>
    <property type="match status" value="1"/>
</dbReference>
<evidence type="ECO:0000256" key="8">
    <source>
        <dbReference type="ARBA" id="ARBA00022989"/>
    </source>
</evidence>
<evidence type="ECO:0000256" key="6">
    <source>
        <dbReference type="ARBA" id="ARBA00022837"/>
    </source>
</evidence>
<evidence type="ECO:0000256" key="9">
    <source>
        <dbReference type="ARBA" id="ARBA00023136"/>
    </source>
</evidence>
<dbReference type="CDD" id="cd11304">
    <property type="entry name" value="Cadherin_repeat"/>
    <property type="match status" value="17"/>
</dbReference>
<feature type="domain" description="Cadherin" evidence="13">
    <location>
        <begin position="239"/>
        <end position="347"/>
    </location>
</feature>
<keyword evidence="14" id="KW-1185">Reference proteome</keyword>
<dbReference type="FunFam" id="2.60.40.60:FF:000081">
    <property type="entry name" value="protocadherin Fat 4"/>
    <property type="match status" value="1"/>
</dbReference>
<dbReference type="GO" id="GO:0048731">
    <property type="term" value="P:system development"/>
    <property type="evidence" value="ECO:0007669"/>
    <property type="project" value="UniProtKB-ARBA"/>
</dbReference>
<dbReference type="Pfam" id="PF00028">
    <property type="entry name" value="Cadherin"/>
    <property type="match status" value="15"/>
</dbReference>
<evidence type="ECO:0000313" key="15">
    <source>
        <dbReference type="RefSeq" id="XP_013415882.1"/>
    </source>
</evidence>
<feature type="domain" description="Cadherin" evidence="13">
    <location>
        <begin position="674"/>
        <end position="879"/>
    </location>
</feature>
<feature type="signal peptide" evidence="12">
    <location>
        <begin position="1"/>
        <end position="27"/>
    </location>
</feature>
<gene>
    <name evidence="15" type="primary">LOC106177594</name>
</gene>
<evidence type="ECO:0000256" key="4">
    <source>
        <dbReference type="ARBA" id="ARBA00022729"/>
    </source>
</evidence>
<dbReference type="KEGG" id="lak:106177594"/>
<keyword evidence="9" id="KW-0472">Membrane</keyword>
<reference evidence="15" key="1">
    <citation type="submission" date="2025-08" db="UniProtKB">
        <authorList>
            <consortium name="RefSeq"/>
        </authorList>
    </citation>
    <scope>IDENTIFICATION</scope>
    <source>
        <tissue evidence="15">Gonads</tissue>
    </source>
</reference>
<dbReference type="GeneID" id="106177594"/>
<dbReference type="SUPFAM" id="SSF49313">
    <property type="entry name" value="Cadherin-like"/>
    <property type="match status" value="17"/>
</dbReference>
<dbReference type="GO" id="GO:0009887">
    <property type="term" value="P:animal organ morphogenesis"/>
    <property type="evidence" value="ECO:0007669"/>
    <property type="project" value="UniProtKB-ARBA"/>
</dbReference>
<dbReference type="InterPro" id="IPR020894">
    <property type="entry name" value="Cadherin_CS"/>
</dbReference>
<feature type="domain" description="Cadherin" evidence="13">
    <location>
        <begin position="1089"/>
        <end position="1197"/>
    </location>
</feature>
<name>A0A1S3K010_LINAN</name>
<keyword evidence="7" id="KW-0130">Cell adhesion</keyword>
<sequence length="1780" mass="192974">MATSNGSLVAVTGVVLQLLFLFTFSRGQGPGTVDPVQLQVRENVAIGSTVGDIPTLPNFTYVLSENPGNLFSLNPNTGILKTASNIDRENLPTENPVKIVVLSSSPIYFIDVFVEVLDENDNSPVFPQQSIAIEYSEAAASGTQAVLRTATDPDLGLNSVTSQYTIVSGNEDNKFRLVVFSEASQPFLYVENLVTLDREEKDFYQLNISAQDGGSPPRSGFLLVNITITDINDTPPVFDQSDYAARVNESAPAGTTVIQVRATDRDMGSNGDITYSVVDDTVQFAIDPKTGVLTTLQKLQCTARCATCNNSCIVTVEARDNGQPQALQGRAYVTVSLIDENDHDPVISFKYIPQTAKMASVSESVPKDSIVAFVSVSDKDQGVNQNTYVRIIHGNELNHFYMVSPIPGLHLVRVNGSLDRERIKVYNLTILAQDGGSPPRSSTAHLIIHVSDENDHPPVFEKTNYVVNLSELAPVGSFVAGLTATDNDTDINAHITYTIVSGNQQQWFQLDRNSGLVTTRRPLDHETVSQVTMNISAQDGGSQPYISFASLKVYIQDENDEVPQFEEQIIHASLVEGTVSASLVTVLTATDRDSGSNGSVQYVFAPSVNSQYPQTFSLSPTTGRLETTKVLDRETVPFYTLHVIARDGGTPPLSATATVYLNVTDINDNSPEFYPKRYYTAVQEGMPPPVQVQQVTATDLDEGTNALVRYAIENGNADGKFTIDAVSGVISTTQELRQSQGTRYNLTVSTYEVANPSVKHFATVLVSVTIPGSSGPQFSTSSYSFTIMEDTGNQFVPRNVGQVRVTGSVTGVTFEIADGDPKGVFSIGQSTGNIITAKILDREMQPFYTLKVIASDGTLFSESTVHVTVTDANDNAPQFPANRVEVSMPEKLQVGHKVYRAEAVDVDYGSNSELSYILTSDANGTFSIGQSTGVIELEKPVSWTRGGVNSFTVHVTVRDKGLPQRSSSMEVTINVIDVNDHTPSFQQSRYEIAVSEALPVNYRFFQVTATDADGGQNGEVVYNITRGGTAFFKIFPDGVLYIAQELDREAQEIYHLTIKAEDRGTPSRSSFVNVTIHVRDDNDNPPQFTNSSYVMQVYENSEAGTYIGSVSATDRDTDRNAELFYFISSDQTDFTINPTTGAISTLRSFDREEIRRQFLQDYVMFEVTVMDNGLHRLRDTATVEVRIIDRNDNAPVFTHILYEATVFESAPVTTLVQKVTANDQDQGVNGQVSYSIESGNEDGVFSLDPGTGDIKVAGQLDRETNSTYTLIVNAEDSADSPSFTATATVRITVLDANDNSPQFIHTTLRADISETATPGEFITQFSATDADILNNAAIQFSIASGNTDNTFNLDAKSGKLYLQKKLDYEQTPQYLLEIMASDRGSPRQDTTVIFVVSVQDSNDNSPQFSTQPAVFHVAENNNPNIPVAVLTATDLDSGTNGEIRYSILHQDPVGDYFDINPTSGQIIAKKRIDRELIGRFNLTVKGTDQATPVNTRRSSLKTVTILVDDVNDNAPVFTSLTAAAVSVLGQAGSQVMNVRAEDPDAGPNGVVTYTLSGGDTNLFTLQSNTGVLLLKSSIPSSRLKYSVSVTATDSGTPRLSSTSTIDIIIKATTENGPTFTGNTPYSGSVYENQTPGTSVSVQVQASSPGAQVEYYITGITSSGQQMPRYFAIDRQTGVVTTAVSLDYDLGQHSFSVDVYAIDVSGSTSKTRKTQVSITLLDQNDTPPSFGSSLYEVNVPEDVQPGYVVASLVAQDVDSEGTVTYRISSGDLSVFQVNGNT</sequence>
<feature type="domain" description="Cadherin" evidence="13">
    <location>
        <begin position="461"/>
        <end position="565"/>
    </location>
</feature>
<feature type="chain" id="PRO_5010240972" evidence="12">
    <location>
        <begin position="28"/>
        <end position="1780"/>
    </location>
</feature>
<dbReference type="Pfam" id="PF25374">
    <property type="entry name" value="Cadherin_FAT4_N"/>
    <property type="match status" value="1"/>
</dbReference>
<feature type="domain" description="Cadherin" evidence="13">
    <location>
        <begin position="880"/>
        <end position="985"/>
    </location>
</feature>
<feature type="domain" description="Cadherin" evidence="13">
    <location>
        <begin position="1730"/>
        <end position="1780"/>
    </location>
</feature>
<dbReference type="SMART" id="SM00112">
    <property type="entry name" value="CA"/>
    <property type="match status" value="16"/>
</dbReference>
<protein>
    <submittedName>
        <fullName evidence="15">LOW QUALITY PROTEIN: cadherin-related tumor suppressor-like</fullName>
    </submittedName>
</protein>
<keyword evidence="8" id="KW-1133">Transmembrane helix</keyword>